<reference evidence="10" key="1">
    <citation type="submission" date="2021-03" db="EMBL/GenBank/DDBJ databases">
        <title>Comparative genomics and phylogenomic investigation of the class Geoglossomycetes provide insights into ecological specialization and systematics.</title>
        <authorList>
            <person name="Melie T."/>
            <person name="Pirro S."/>
            <person name="Miller A.N."/>
            <person name="Quandt A."/>
        </authorList>
    </citation>
    <scope>NUCLEOTIDE SEQUENCE</scope>
    <source>
        <strain evidence="10">CAQ_001_2017</strain>
    </source>
</reference>
<evidence type="ECO:0000256" key="1">
    <source>
        <dbReference type="ARBA" id="ARBA00001971"/>
    </source>
</evidence>
<dbReference type="GO" id="GO:0004497">
    <property type="term" value="F:monooxygenase activity"/>
    <property type="evidence" value="ECO:0007669"/>
    <property type="project" value="UniProtKB-KW"/>
</dbReference>
<name>A0A9P8L771_9PEZI</name>
<dbReference type="GO" id="GO:0016705">
    <property type="term" value="F:oxidoreductase activity, acting on paired donors, with incorporation or reduction of molecular oxygen"/>
    <property type="evidence" value="ECO:0007669"/>
    <property type="project" value="InterPro"/>
</dbReference>
<proteinExistence type="inferred from homology"/>
<keyword evidence="7" id="KW-0503">Monooxygenase</keyword>
<keyword evidence="6 8" id="KW-0408">Iron</keyword>
<dbReference type="SUPFAM" id="SSF48264">
    <property type="entry name" value="Cytochrome P450"/>
    <property type="match status" value="1"/>
</dbReference>
<feature type="region of interest" description="Disordered" evidence="9">
    <location>
        <begin position="274"/>
        <end position="302"/>
    </location>
</feature>
<evidence type="ECO:0000256" key="4">
    <source>
        <dbReference type="ARBA" id="ARBA00022723"/>
    </source>
</evidence>
<comment type="similarity">
    <text evidence="2">Belongs to the cytochrome P450 family.</text>
</comment>
<dbReference type="InterPro" id="IPR047146">
    <property type="entry name" value="Cyt_P450_E_CYP52_fungi"/>
</dbReference>
<keyword evidence="11" id="KW-1185">Reference proteome</keyword>
<organism evidence="10 11">
    <name type="scientific">Trichoglossum hirsutum</name>
    <dbReference type="NCBI Taxonomy" id="265104"/>
    <lineage>
        <taxon>Eukaryota</taxon>
        <taxon>Fungi</taxon>
        <taxon>Dikarya</taxon>
        <taxon>Ascomycota</taxon>
        <taxon>Pezizomycotina</taxon>
        <taxon>Geoglossomycetes</taxon>
        <taxon>Geoglossales</taxon>
        <taxon>Geoglossaceae</taxon>
        <taxon>Trichoglossum</taxon>
    </lineage>
</organism>
<evidence type="ECO:0000256" key="3">
    <source>
        <dbReference type="ARBA" id="ARBA00022617"/>
    </source>
</evidence>
<evidence type="ECO:0000256" key="8">
    <source>
        <dbReference type="PIRSR" id="PIRSR602401-1"/>
    </source>
</evidence>
<evidence type="ECO:0000313" key="10">
    <source>
        <dbReference type="EMBL" id="KAH0547981.1"/>
    </source>
</evidence>
<feature type="binding site" description="axial binding residue" evidence="8">
    <location>
        <position position="487"/>
    </location>
    <ligand>
        <name>heme</name>
        <dbReference type="ChEBI" id="CHEBI:30413"/>
    </ligand>
    <ligandPart>
        <name>Fe</name>
        <dbReference type="ChEBI" id="CHEBI:18248"/>
    </ligandPart>
</feature>
<evidence type="ECO:0000256" key="6">
    <source>
        <dbReference type="ARBA" id="ARBA00023004"/>
    </source>
</evidence>
<evidence type="ECO:0000313" key="11">
    <source>
        <dbReference type="Proteomes" id="UP000750711"/>
    </source>
</evidence>
<dbReference type="Pfam" id="PF00067">
    <property type="entry name" value="p450"/>
    <property type="match status" value="1"/>
</dbReference>
<sequence length="545" mass="61483">MALPFTAQALFFLFTVYILLRFFDASLRDAHFRCFARAHGCAEPRRERNSLPYGIDDIVRILRFKGDFLEDVFHERYRRYGSTHKQHGVIGEIIHTVEPRNLQAILSLKFMDFEVGKRRRRNLKDIVGYGIFTADGKDWERSRAALRPFFGKVKGVGLEALEVHVGNLLEVLGRTIGEEGWTGEVDLMELFSRLTMDSSTEFLFGESMGSQLAGLEAEFPADSKMTFPEAYATANAWVGFRFRLPEFAWPLTALPFTSRRRRLDEALRLEEFQSTEGHAANGGGSRDGKAQHAESEDEEDGKQQRFVLLDALVGEIHNPTVLRDELLQLFFASRDTTAYLLSWCFLLLSLHPCYFQRLRVSILSHFPRQSKQTSSTTITTAITPSSLKACKPLTYFINETLRLYPVTPYNGRRATRNTALPTGGGPAGDQPVAVKKGQIVAYCVYVMHRREDIWGADAAEFRPERWAGRAVGGRWEYLPFTGGPRVCLGQETALASAGYTIVRLLQEFEAITQPIGHTKNDVKKCLNVLLSPEGGVRVRLRKAAA</sequence>
<accession>A0A9P8L771</accession>
<evidence type="ECO:0000256" key="5">
    <source>
        <dbReference type="ARBA" id="ARBA00023002"/>
    </source>
</evidence>
<dbReference type="PANTHER" id="PTHR24287">
    <property type="entry name" value="P450, PUTATIVE (EUROFUNG)-RELATED"/>
    <property type="match status" value="1"/>
</dbReference>
<dbReference type="InterPro" id="IPR001128">
    <property type="entry name" value="Cyt_P450"/>
</dbReference>
<dbReference type="GO" id="GO:0005506">
    <property type="term" value="F:iron ion binding"/>
    <property type="evidence" value="ECO:0007669"/>
    <property type="project" value="InterPro"/>
</dbReference>
<evidence type="ECO:0000256" key="2">
    <source>
        <dbReference type="ARBA" id="ARBA00010617"/>
    </source>
</evidence>
<keyword evidence="5" id="KW-0560">Oxidoreductase</keyword>
<dbReference type="Gene3D" id="1.10.630.10">
    <property type="entry name" value="Cytochrome P450"/>
    <property type="match status" value="1"/>
</dbReference>
<dbReference type="PANTHER" id="PTHR24287:SF1">
    <property type="entry name" value="P450, PUTATIVE (EUROFUNG)-RELATED"/>
    <property type="match status" value="1"/>
</dbReference>
<evidence type="ECO:0008006" key="12">
    <source>
        <dbReference type="Google" id="ProtNLM"/>
    </source>
</evidence>
<keyword evidence="4 8" id="KW-0479">Metal-binding</keyword>
<dbReference type="InterPro" id="IPR002401">
    <property type="entry name" value="Cyt_P450_E_grp-I"/>
</dbReference>
<dbReference type="PRINTS" id="PR00463">
    <property type="entry name" value="EP450I"/>
</dbReference>
<dbReference type="EMBL" id="JAGHQM010003002">
    <property type="protein sequence ID" value="KAH0547981.1"/>
    <property type="molecule type" value="Genomic_DNA"/>
</dbReference>
<dbReference type="Proteomes" id="UP000750711">
    <property type="component" value="Unassembled WGS sequence"/>
</dbReference>
<keyword evidence="3 8" id="KW-0349">Heme</keyword>
<dbReference type="InterPro" id="IPR036396">
    <property type="entry name" value="Cyt_P450_sf"/>
</dbReference>
<dbReference type="GO" id="GO:0020037">
    <property type="term" value="F:heme binding"/>
    <property type="evidence" value="ECO:0007669"/>
    <property type="project" value="InterPro"/>
</dbReference>
<dbReference type="AlphaFoldDB" id="A0A9P8L771"/>
<evidence type="ECO:0000256" key="7">
    <source>
        <dbReference type="ARBA" id="ARBA00023033"/>
    </source>
</evidence>
<dbReference type="PRINTS" id="PR00385">
    <property type="entry name" value="P450"/>
</dbReference>
<comment type="caution">
    <text evidence="10">The sequence shown here is derived from an EMBL/GenBank/DDBJ whole genome shotgun (WGS) entry which is preliminary data.</text>
</comment>
<comment type="cofactor">
    <cofactor evidence="1 8">
        <name>heme</name>
        <dbReference type="ChEBI" id="CHEBI:30413"/>
    </cofactor>
</comment>
<dbReference type="CDD" id="cd11063">
    <property type="entry name" value="CYP52"/>
    <property type="match status" value="1"/>
</dbReference>
<gene>
    <name evidence="10" type="ORF">GP486_008277</name>
</gene>
<protein>
    <recommendedName>
        <fullName evidence="12">Cytochrome P450</fullName>
    </recommendedName>
</protein>
<evidence type="ECO:0000256" key="9">
    <source>
        <dbReference type="SAM" id="MobiDB-lite"/>
    </source>
</evidence>